<dbReference type="InterPro" id="IPR016195">
    <property type="entry name" value="Pol/histidinol_Pase-like"/>
</dbReference>
<dbReference type="InterPro" id="IPR041931">
    <property type="entry name" value="DNA_pol3_alpha_thumb_dom"/>
</dbReference>
<name>A0A2M8EXB8_9BACT</name>
<evidence type="ECO:0000256" key="8">
    <source>
        <dbReference type="ARBA" id="ARBA00049244"/>
    </source>
</evidence>
<comment type="subcellular location">
    <subcellularLocation>
        <location evidence="1">Cytoplasm</location>
    </subcellularLocation>
</comment>
<accession>A0A2M8EXB8</accession>
<evidence type="ECO:0000259" key="9">
    <source>
        <dbReference type="SMART" id="SM00481"/>
    </source>
</evidence>
<evidence type="ECO:0000256" key="2">
    <source>
        <dbReference type="ARBA" id="ARBA00012417"/>
    </source>
</evidence>
<dbReference type="NCBIfam" id="NF005298">
    <property type="entry name" value="PRK06826.1"/>
    <property type="match status" value="1"/>
</dbReference>
<dbReference type="InterPro" id="IPR003141">
    <property type="entry name" value="Pol/His_phosphatase_N"/>
</dbReference>
<evidence type="ECO:0000313" key="11">
    <source>
        <dbReference type="Proteomes" id="UP000231383"/>
    </source>
</evidence>
<keyword evidence="7" id="KW-0239">DNA-directed DNA polymerase</keyword>
<dbReference type="Pfam" id="PF14579">
    <property type="entry name" value="HHH_6"/>
    <property type="match status" value="1"/>
</dbReference>
<dbReference type="InterPro" id="IPR040982">
    <property type="entry name" value="DNA_pol3_finger"/>
</dbReference>
<dbReference type="EC" id="2.7.7.7" evidence="2"/>
<dbReference type="PANTHER" id="PTHR32294">
    <property type="entry name" value="DNA POLYMERASE III SUBUNIT ALPHA"/>
    <property type="match status" value="1"/>
</dbReference>
<dbReference type="GO" id="GO:0003887">
    <property type="term" value="F:DNA-directed DNA polymerase activity"/>
    <property type="evidence" value="ECO:0007669"/>
    <property type="project" value="UniProtKB-KW"/>
</dbReference>
<dbReference type="GO" id="GO:0003676">
    <property type="term" value="F:nucleic acid binding"/>
    <property type="evidence" value="ECO:0007669"/>
    <property type="project" value="InterPro"/>
</dbReference>
<keyword evidence="4" id="KW-0808">Transferase</keyword>
<evidence type="ECO:0000313" key="10">
    <source>
        <dbReference type="EMBL" id="PJC30540.1"/>
    </source>
</evidence>
<proteinExistence type="predicted"/>
<dbReference type="Gene3D" id="1.10.10.1600">
    <property type="entry name" value="Bacterial DNA polymerase III alpha subunit, thumb domain"/>
    <property type="match status" value="1"/>
</dbReference>
<dbReference type="CDD" id="cd12113">
    <property type="entry name" value="PHP_PolIIIA_DnaE3"/>
    <property type="match status" value="1"/>
</dbReference>
<evidence type="ECO:0000256" key="6">
    <source>
        <dbReference type="ARBA" id="ARBA00022705"/>
    </source>
</evidence>
<sequence length="1103" mass="125290">MVATHGSFTFVQDDSKIRYNITMSFVHLHVHSEFSLLDGMCRVKDLIAKAKKHKMPAVAITDHGALYGAFKFFIAAKDAGIKPIIGCELYKSKGSNKEKTAKGEKNAYHLLVLAKNFTGYQNLLKLVTYANLEGFYYKPRVDWELLEKYHEGLIATTSCLGGEIPQLILQDQIKQAEELLVRYHTMFGDDFYIELQRHPNLPELDKVNEVLVSFSRKFNIPLVATNDVHYLEKDDAYAQEILLCIQTQRAIFEKNRPLSMIDIPDYYFKSEAEMRELFHDYPEAIENTGKIAEKCNVEIPYGKLILPKYDLPKGYTNESYLRELTYSKKDRIKDATDKVIQERLDYELDIINNKGYAPYFLFVQDIVTWAKDQGIAVGPGRGSAAGSLVSYVLRITDINPLQYNIPFERFLNPERPTPPDIDIDFSDKRREEVIKYISFKYGSDHVAQVITFGTMEAKMAVRDVSRALGHSYSQGDRISKMIPLGKQGFKMSIDGALEESANLKLAYNSEEDVKKVIDIARKVESLPRHFSVHAAAVVIADKPLIDYVPLQMDNKEGRIITQYDMYCLDLNAVSEDKAVGLVKADILGLRNLSILEEALQYVKEFSGDVIDIHEVPLDDKKTFELMSRGETIGVFQLESSGMRRLARDLQPTKLSDITAMVALYRPGPIDLIPTFIKGKKNPRSVRYLHKDLRSFLEETYGILVYQEQVMDIAVGFAGFKKSEADLLRMAMGKKKKKLMKEGKVNFIQGAYKKGYTKKLAEQIFGFMEKFAAYGFNKAHATSYALIAYWTAFMKANYPVEFMTALMTAELQGVAGPQREYKMAQALEESKRMKIKVLPPDINKSVYKFSIEGRSIRFGMSAIKNVGSAAIDSIILTREKEGEFLSFGEFLFRVDLRKVNKRTVESLIKSGAFDAFGTKATLLGAYPQLADEISKGKDKKADGQFGLFGQNEQKRYVKDSFHVVPEYTEDKLIEFEKEVIGFLISRNPMEKHSEIIKKKVNKKIGEITPEDVEKTFVFAANISSIKMVKTKKNNQEMAFLQVSDATGTIEVVVFPKTYAKMKGDFDSNSVILFRAKVSERDGEISLLLDKSVNLDKRMKKELVD</sequence>
<dbReference type="InterPro" id="IPR004365">
    <property type="entry name" value="NA-bd_OB_tRNA"/>
</dbReference>
<dbReference type="NCBIfam" id="NF004226">
    <property type="entry name" value="PRK05673.1"/>
    <property type="match status" value="1"/>
</dbReference>
<dbReference type="Pfam" id="PF02811">
    <property type="entry name" value="PHP"/>
    <property type="match status" value="1"/>
</dbReference>
<evidence type="ECO:0000256" key="1">
    <source>
        <dbReference type="ARBA" id="ARBA00004496"/>
    </source>
</evidence>
<dbReference type="EMBL" id="PFSC01000133">
    <property type="protein sequence ID" value="PJC30540.1"/>
    <property type="molecule type" value="Genomic_DNA"/>
</dbReference>
<dbReference type="GO" id="GO:0008408">
    <property type="term" value="F:3'-5' exonuclease activity"/>
    <property type="evidence" value="ECO:0007669"/>
    <property type="project" value="InterPro"/>
</dbReference>
<dbReference type="Proteomes" id="UP000231383">
    <property type="component" value="Unassembled WGS sequence"/>
</dbReference>
<evidence type="ECO:0000256" key="4">
    <source>
        <dbReference type="ARBA" id="ARBA00022679"/>
    </source>
</evidence>
<dbReference type="AlphaFoldDB" id="A0A2M8EXB8"/>
<evidence type="ECO:0000256" key="3">
    <source>
        <dbReference type="ARBA" id="ARBA00019114"/>
    </source>
</evidence>
<keyword evidence="6" id="KW-0235">DNA replication</keyword>
<dbReference type="Gene3D" id="1.10.150.870">
    <property type="match status" value="1"/>
</dbReference>
<dbReference type="InterPro" id="IPR011708">
    <property type="entry name" value="DNA_pol3_alpha_NTPase_dom"/>
</dbReference>
<protein>
    <recommendedName>
        <fullName evidence="3">DNA polymerase III subunit alpha</fullName>
        <ecNumber evidence="2">2.7.7.7</ecNumber>
    </recommendedName>
</protein>
<dbReference type="CDD" id="cd04485">
    <property type="entry name" value="DnaE_OBF"/>
    <property type="match status" value="1"/>
</dbReference>
<dbReference type="InterPro" id="IPR029460">
    <property type="entry name" value="DNAPol_HHH"/>
</dbReference>
<dbReference type="SMART" id="SM00481">
    <property type="entry name" value="POLIIIAc"/>
    <property type="match status" value="1"/>
</dbReference>
<dbReference type="InterPro" id="IPR004805">
    <property type="entry name" value="DnaE2/DnaE/PolC"/>
</dbReference>
<dbReference type="SUPFAM" id="SSF89550">
    <property type="entry name" value="PHP domain-like"/>
    <property type="match status" value="1"/>
</dbReference>
<dbReference type="Pfam" id="PF01336">
    <property type="entry name" value="tRNA_anti-codon"/>
    <property type="match status" value="1"/>
</dbReference>
<feature type="domain" description="Polymerase/histidinol phosphatase N-terminal" evidence="9">
    <location>
        <begin position="26"/>
        <end position="93"/>
    </location>
</feature>
<dbReference type="Pfam" id="PF07733">
    <property type="entry name" value="DNA_pol3_alpha"/>
    <property type="match status" value="1"/>
</dbReference>
<evidence type="ECO:0000256" key="7">
    <source>
        <dbReference type="ARBA" id="ARBA00022932"/>
    </source>
</evidence>
<dbReference type="SUPFAM" id="SSF50249">
    <property type="entry name" value="Nucleic acid-binding proteins"/>
    <property type="match status" value="1"/>
</dbReference>
<dbReference type="Pfam" id="PF17657">
    <property type="entry name" value="DNA_pol3_finger"/>
    <property type="match status" value="1"/>
</dbReference>
<organism evidence="10 11">
    <name type="scientific">Candidatus Roizmanbacteria bacterium CG_4_9_14_0_2_um_filter_39_13</name>
    <dbReference type="NCBI Taxonomy" id="1974839"/>
    <lineage>
        <taxon>Bacteria</taxon>
        <taxon>Candidatus Roizmaniibacteriota</taxon>
    </lineage>
</organism>
<dbReference type="NCBIfam" id="TIGR00594">
    <property type="entry name" value="polc"/>
    <property type="match status" value="1"/>
</dbReference>
<gene>
    <name evidence="10" type="ORF">CO051_05290</name>
</gene>
<dbReference type="GO" id="GO:0005737">
    <property type="term" value="C:cytoplasm"/>
    <property type="evidence" value="ECO:0007669"/>
    <property type="project" value="UniProtKB-SubCell"/>
</dbReference>
<comment type="caution">
    <text evidence="10">The sequence shown here is derived from an EMBL/GenBank/DDBJ whole genome shotgun (WGS) entry which is preliminary data.</text>
</comment>
<dbReference type="GO" id="GO:0006260">
    <property type="term" value="P:DNA replication"/>
    <property type="evidence" value="ECO:0007669"/>
    <property type="project" value="UniProtKB-KW"/>
</dbReference>
<dbReference type="PANTHER" id="PTHR32294:SF0">
    <property type="entry name" value="DNA POLYMERASE III SUBUNIT ALPHA"/>
    <property type="match status" value="1"/>
</dbReference>
<comment type="catalytic activity">
    <reaction evidence="8">
        <text>DNA(n) + a 2'-deoxyribonucleoside 5'-triphosphate = DNA(n+1) + diphosphate</text>
        <dbReference type="Rhea" id="RHEA:22508"/>
        <dbReference type="Rhea" id="RHEA-COMP:17339"/>
        <dbReference type="Rhea" id="RHEA-COMP:17340"/>
        <dbReference type="ChEBI" id="CHEBI:33019"/>
        <dbReference type="ChEBI" id="CHEBI:61560"/>
        <dbReference type="ChEBI" id="CHEBI:173112"/>
        <dbReference type="EC" id="2.7.7.7"/>
    </reaction>
</comment>
<dbReference type="InterPro" id="IPR012340">
    <property type="entry name" value="NA-bd_OB-fold"/>
</dbReference>
<dbReference type="Gene3D" id="3.20.20.140">
    <property type="entry name" value="Metal-dependent hydrolases"/>
    <property type="match status" value="1"/>
</dbReference>
<reference evidence="11" key="1">
    <citation type="submission" date="2017-09" db="EMBL/GenBank/DDBJ databases">
        <title>Depth-based differentiation of microbial function through sediment-hosted aquifers and enrichment of novel symbionts in the deep terrestrial subsurface.</title>
        <authorList>
            <person name="Probst A.J."/>
            <person name="Ladd B."/>
            <person name="Jarett J.K."/>
            <person name="Geller-Mcgrath D.E."/>
            <person name="Sieber C.M.K."/>
            <person name="Emerson J.B."/>
            <person name="Anantharaman K."/>
            <person name="Thomas B.C."/>
            <person name="Malmstrom R."/>
            <person name="Stieglmeier M."/>
            <person name="Klingl A."/>
            <person name="Woyke T."/>
            <person name="Ryan C.M."/>
            <person name="Banfield J.F."/>
        </authorList>
    </citation>
    <scope>NUCLEOTIDE SEQUENCE [LARGE SCALE GENOMIC DNA]</scope>
</reference>
<keyword evidence="5" id="KW-0548">Nucleotidyltransferase</keyword>
<evidence type="ECO:0000256" key="5">
    <source>
        <dbReference type="ARBA" id="ARBA00022695"/>
    </source>
</evidence>
<dbReference type="InterPro" id="IPR004013">
    <property type="entry name" value="PHP_dom"/>
</dbReference>
<dbReference type="Gene3D" id="2.40.50.140">
    <property type="entry name" value="Nucleic acid-binding proteins"/>
    <property type="match status" value="1"/>
</dbReference>